<sequence length="573" mass="64415">MRGASHRRPTNSFNPQPTPDHHRHQYATNTSRDSDASFASSRPSSIGVGRTADPYTEKAHQASAIRAINAYLSSHSSKLLPPNSTPSGKDITETLKYLLHQLDYESTKLEDDLASILKSLNCPFKFNKSTLRAPNTPHNWPSYVAIIHWLVQLAMYREDLAAKTGSLVENNSMFMYALDSYLNYIRGNDDSVLELDNEFMGKLGKERESVLENVRVLEASLKETEAKAEALRAGPTERERLEKERSVLEEDVKKFHAMIGEFTQGIEVLEKGLEEKRKEMETKVEEKKKLDEENDELKKRVEEQSFNPRDAERMKRELQVVDRDIAEAEASRNAWEEKMWDLDATIAHKFKEIEALAMECNQATRRLKLGNGYQYVPNANGSKAAEIMGLDYKTTIKPGLESFAAAVKGSSMAKLEELILLQKQSSELAAKIEGKRNRTSTLQSHIDEMEAQLNLSRKETEDSTSRCAAEAKKLVEDVQIEAHNLDVLEREAAGILKAAEQKLQEAIKTSEEEIQTQAVELLALVDSVSKCKEQIEAKISESKIKLSETVVAVSNAYKGSLSAQFGINLDINH</sequence>
<keyword evidence="6 8" id="KW-0131">Cell cycle</keyword>
<evidence type="ECO:0000313" key="12">
    <source>
        <dbReference type="EMBL" id="NUU85386.1"/>
    </source>
</evidence>
<comment type="similarity">
    <text evidence="1 8">Belongs to the NDC80/HEC1 family.</text>
</comment>
<feature type="coiled-coil region" evidence="9">
    <location>
        <begin position="471"/>
        <end position="520"/>
    </location>
</feature>
<proteinExistence type="inferred from homology"/>
<evidence type="ECO:0000256" key="6">
    <source>
        <dbReference type="ARBA" id="ARBA00023306"/>
    </source>
</evidence>
<dbReference type="InterPro" id="IPR055260">
    <property type="entry name" value="Ndc80_CH"/>
</dbReference>
<keyword evidence="3 8" id="KW-0132">Cell division</keyword>
<comment type="subunit">
    <text evidence="8">Component of the NDC80 complex.</text>
</comment>
<reference evidence="12" key="1">
    <citation type="submission" date="2020-03" db="EMBL/GenBank/DDBJ databases">
        <authorList>
            <person name="Zhang R."/>
        </authorList>
    </citation>
    <scope>NUCLEOTIDE SEQUENCE</scope>
</reference>
<protein>
    <recommendedName>
        <fullName evidence="8">Kinetochore protein NDC80</fullName>
    </recommendedName>
</protein>
<keyword evidence="5 9" id="KW-0175">Coiled coil</keyword>
<dbReference type="GO" id="GO:0051315">
    <property type="term" value="P:attachment of mitotic spindle microtubules to kinetochore"/>
    <property type="evidence" value="ECO:0007669"/>
    <property type="project" value="UniProtKB-UniRule"/>
</dbReference>
<dbReference type="InterPro" id="IPR038273">
    <property type="entry name" value="Ndc80_sf"/>
</dbReference>
<comment type="function">
    <text evidence="8">Acts as a component of the essential kinetochore-associated NDC80 complex, which is required for chromosome segregation and spindle checkpoint activity.</text>
</comment>
<dbReference type="PANTHER" id="PTHR46681:SF1">
    <property type="entry name" value="KINETOCHORE PROTEIN NDC80 HOMOLOG"/>
    <property type="match status" value="1"/>
</dbReference>
<evidence type="ECO:0000256" key="7">
    <source>
        <dbReference type="ARBA" id="ARBA00023328"/>
    </source>
</evidence>
<dbReference type="GO" id="GO:0051301">
    <property type="term" value="P:cell division"/>
    <property type="evidence" value="ECO:0007669"/>
    <property type="project" value="UniProtKB-UniRule"/>
</dbReference>
<keyword evidence="8" id="KW-0995">Kinetochore</keyword>
<feature type="compositionally biased region" description="Low complexity" evidence="10">
    <location>
        <begin position="36"/>
        <end position="45"/>
    </location>
</feature>
<dbReference type="Pfam" id="PF03801">
    <property type="entry name" value="Ndc80_HEC"/>
    <property type="match status" value="1"/>
</dbReference>
<keyword evidence="7 8" id="KW-0137">Centromere</keyword>
<evidence type="ECO:0000256" key="8">
    <source>
        <dbReference type="RuleBase" id="RU368072"/>
    </source>
</evidence>
<dbReference type="EMBL" id="GILB01005053">
    <property type="protein sequence ID" value="NUU85386.1"/>
    <property type="molecule type" value="Transcribed_RNA"/>
</dbReference>
<dbReference type="InterPro" id="IPR055307">
    <property type="entry name" value="NDC80_plants"/>
</dbReference>
<evidence type="ECO:0000256" key="10">
    <source>
        <dbReference type="SAM" id="MobiDB-lite"/>
    </source>
</evidence>
<keyword evidence="4 8" id="KW-0498">Mitosis</keyword>
<evidence type="ECO:0000256" key="5">
    <source>
        <dbReference type="ARBA" id="ARBA00023054"/>
    </source>
</evidence>
<keyword evidence="2 8" id="KW-0158">Chromosome</keyword>
<name>A0A6M2EMV8_9ROSI</name>
<evidence type="ECO:0000256" key="4">
    <source>
        <dbReference type="ARBA" id="ARBA00022776"/>
    </source>
</evidence>
<comment type="subcellular location">
    <subcellularLocation>
        <location evidence="8">Chromosome</location>
        <location evidence="8">Centromere</location>
        <location evidence="8">Kinetochore</location>
    </subcellularLocation>
    <subcellularLocation>
        <location evidence="8">Nucleus</location>
    </subcellularLocation>
</comment>
<evidence type="ECO:0000256" key="2">
    <source>
        <dbReference type="ARBA" id="ARBA00022454"/>
    </source>
</evidence>
<evidence type="ECO:0000256" key="9">
    <source>
        <dbReference type="SAM" id="Coils"/>
    </source>
</evidence>
<feature type="domain" description="Kinetochore protein Ndc80 CH" evidence="11">
    <location>
        <begin position="28"/>
        <end position="158"/>
    </location>
</feature>
<dbReference type="Gene3D" id="1.10.418.30">
    <property type="entry name" value="Ncd80 complex, Ncd80 subunit"/>
    <property type="match status" value="1"/>
</dbReference>
<feature type="region of interest" description="Disordered" evidence="10">
    <location>
        <begin position="1"/>
        <end position="51"/>
    </location>
</feature>
<feature type="coiled-coil region" evidence="9">
    <location>
        <begin position="207"/>
        <end position="338"/>
    </location>
</feature>
<evidence type="ECO:0000256" key="1">
    <source>
        <dbReference type="ARBA" id="ARBA00007050"/>
    </source>
</evidence>
<organism evidence="12">
    <name type="scientific">Populus davidiana</name>
    <dbReference type="NCBI Taxonomy" id="266767"/>
    <lineage>
        <taxon>Eukaryota</taxon>
        <taxon>Viridiplantae</taxon>
        <taxon>Streptophyta</taxon>
        <taxon>Embryophyta</taxon>
        <taxon>Tracheophyta</taxon>
        <taxon>Spermatophyta</taxon>
        <taxon>Magnoliopsida</taxon>
        <taxon>eudicotyledons</taxon>
        <taxon>Gunneridae</taxon>
        <taxon>Pentapetalae</taxon>
        <taxon>rosids</taxon>
        <taxon>fabids</taxon>
        <taxon>Malpighiales</taxon>
        <taxon>Salicaceae</taxon>
        <taxon>Saliceae</taxon>
        <taxon>Populus</taxon>
    </lineage>
</organism>
<dbReference type="AlphaFoldDB" id="A0A6M2EMV8"/>
<keyword evidence="8" id="KW-0539">Nucleus</keyword>
<dbReference type="GO" id="GO:0031262">
    <property type="term" value="C:Ndc80 complex"/>
    <property type="evidence" value="ECO:0007669"/>
    <property type="project" value="UniProtKB-UniRule"/>
</dbReference>
<evidence type="ECO:0000259" key="11">
    <source>
        <dbReference type="Pfam" id="PF03801"/>
    </source>
</evidence>
<evidence type="ECO:0000256" key="3">
    <source>
        <dbReference type="ARBA" id="ARBA00022618"/>
    </source>
</evidence>
<dbReference type="PANTHER" id="PTHR46681">
    <property type="entry name" value="KINETOCHORE PROTEIN NDC80 HOMOLOG"/>
    <property type="match status" value="1"/>
</dbReference>
<accession>A0A6M2EMV8</accession>
<dbReference type="GO" id="GO:0005634">
    <property type="term" value="C:nucleus"/>
    <property type="evidence" value="ECO:0007669"/>
    <property type="project" value="UniProtKB-SubCell"/>
</dbReference>